<feature type="compositionally biased region" description="Basic and acidic residues" evidence="1">
    <location>
        <begin position="116"/>
        <end position="140"/>
    </location>
</feature>
<evidence type="ECO:0000313" key="2">
    <source>
        <dbReference type="EMBL" id="TFK07996.1"/>
    </source>
</evidence>
<evidence type="ECO:0000313" key="3">
    <source>
        <dbReference type="Proteomes" id="UP000297703"/>
    </source>
</evidence>
<dbReference type="EMBL" id="QXTE01000074">
    <property type="protein sequence ID" value="TFK07996.1"/>
    <property type="molecule type" value="Genomic_DNA"/>
</dbReference>
<comment type="caution">
    <text evidence="2">The sequence shown here is derived from an EMBL/GenBank/DDBJ whole genome shotgun (WGS) entry which is preliminary data.</text>
</comment>
<organism evidence="2 3">
    <name type="scientific">Platysternon megacephalum</name>
    <name type="common">big-headed turtle</name>
    <dbReference type="NCBI Taxonomy" id="55544"/>
    <lineage>
        <taxon>Eukaryota</taxon>
        <taxon>Metazoa</taxon>
        <taxon>Chordata</taxon>
        <taxon>Craniata</taxon>
        <taxon>Vertebrata</taxon>
        <taxon>Euteleostomi</taxon>
        <taxon>Archelosauria</taxon>
        <taxon>Testudinata</taxon>
        <taxon>Testudines</taxon>
        <taxon>Cryptodira</taxon>
        <taxon>Durocryptodira</taxon>
        <taxon>Testudinoidea</taxon>
        <taxon>Platysternidae</taxon>
        <taxon>Platysternon</taxon>
    </lineage>
</organism>
<gene>
    <name evidence="2" type="ORF">DR999_PMT09093</name>
</gene>
<accession>A0A4D9ED14</accession>
<reference evidence="2 3" key="2">
    <citation type="submission" date="2019-04" db="EMBL/GenBank/DDBJ databases">
        <title>The genome sequence of big-headed turtle.</title>
        <authorList>
            <person name="Gong S."/>
        </authorList>
    </citation>
    <scope>NUCLEOTIDE SEQUENCE [LARGE SCALE GENOMIC DNA]</scope>
    <source>
        <strain evidence="2">DO16091913</strain>
        <tissue evidence="2">Muscle</tissue>
    </source>
</reference>
<protein>
    <submittedName>
        <fullName evidence="2">Centromere protein M</fullName>
    </submittedName>
</protein>
<dbReference type="Proteomes" id="UP000297703">
    <property type="component" value="Unassembled WGS sequence"/>
</dbReference>
<reference evidence="2 3" key="1">
    <citation type="submission" date="2019-04" db="EMBL/GenBank/DDBJ databases">
        <title>Draft genome of the big-headed turtle Platysternon megacephalum.</title>
        <authorList>
            <person name="Gong S."/>
        </authorList>
    </citation>
    <scope>NUCLEOTIDE SEQUENCE [LARGE SCALE GENOMIC DNA]</scope>
    <source>
        <strain evidence="2">DO16091913</strain>
        <tissue evidence="2">Muscle</tissue>
    </source>
</reference>
<evidence type="ECO:0000256" key="1">
    <source>
        <dbReference type="SAM" id="MobiDB-lite"/>
    </source>
</evidence>
<sequence>MLKLADNSLWWMQKIRIKQQSDMGAIKSSGGYREEGNNVKSYVQKEAGPMISVLTRTLMESQNQNNNTESRFSPALGSQQQLGWVGCMAELCAAAGGIPGGEQRRHNMIGTTAGTRTDKDSNQEHRGLDKDQEHTWEQVS</sequence>
<keyword evidence="3" id="KW-1185">Reference proteome</keyword>
<proteinExistence type="predicted"/>
<feature type="region of interest" description="Disordered" evidence="1">
    <location>
        <begin position="97"/>
        <end position="140"/>
    </location>
</feature>
<name>A0A4D9ED14_9SAUR</name>
<dbReference type="AlphaFoldDB" id="A0A4D9ED14"/>